<evidence type="ECO:0000313" key="4">
    <source>
        <dbReference type="Proteomes" id="UP000009045"/>
    </source>
</evidence>
<dbReference type="PANTHER" id="PTHR13707:SF60">
    <property type="entry name" value="ACETATE COA-TRANSFERASE SUBUNIT ALPHA"/>
    <property type="match status" value="1"/>
</dbReference>
<dbReference type="KEGG" id="smx:SM11_pC1215"/>
<dbReference type="EMBL" id="CP001831">
    <property type="protein sequence ID" value="AEH82288.1"/>
    <property type="molecule type" value="Genomic_DNA"/>
</dbReference>
<dbReference type="InterPro" id="IPR004165">
    <property type="entry name" value="CoA_trans_fam_I"/>
</dbReference>
<proteinExistence type="inferred from homology"/>
<keyword evidence="2" id="KW-0808">Transferase</keyword>
<dbReference type="PATRIC" id="fig|707241.3.peg.5144"/>
<organism evidence="3 4">
    <name type="scientific">Sinorhizobium meliloti (strain SM11)</name>
    <dbReference type="NCBI Taxonomy" id="707241"/>
    <lineage>
        <taxon>Bacteria</taxon>
        <taxon>Pseudomonadati</taxon>
        <taxon>Pseudomonadota</taxon>
        <taxon>Alphaproteobacteria</taxon>
        <taxon>Hyphomicrobiales</taxon>
        <taxon>Rhizobiaceae</taxon>
        <taxon>Sinorhizobium/Ensifer group</taxon>
        <taxon>Sinorhizobium</taxon>
    </lineage>
</organism>
<dbReference type="SMART" id="SM00882">
    <property type="entry name" value="CoA_trans"/>
    <property type="match status" value="1"/>
</dbReference>
<dbReference type="NCBIfam" id="TIGR02429">
    <property type="entry name" value="pcaI_scoA_fam"/>
    <property type="match status" value="1"/>
</dbReference>
<dbReference type="Proteomes" id="UP000009045">
    <property type="component" value="Plasmid pSmeSM11c"/>
</dbReference>
<dbReference type="Pfam" id="PF01144">
    <property type="entry name" value="CoA_trans"/>
    <property type="match status" value="1"/>
</dbReference>
<dbReference type="GO" id="GO:0008410">
    <property type="term" value="F:CoA-transferase activity"/>
    <property type="evidence" value="ECO:0007669"/>
    <property type="project" value="InterPro"/>
</dbReference>
<dbReference type="RefSeq" id="WP_014531753.1">
    <property type="nucleotide sequence ID" value="NC_017327.1"/>
</dbReference>
<dbReference type="InterPro" id="IPR012792">
    <property type="entry name" value="3-oxoacid_CoA-transf_A"/>
</dbReference>
<geneLocation type="plasmid" evidence="3 4">
    <name>pSmeSM11c</name>
</geneLocation>
<dbReference type="InterPro" id="IPR037171">
    <property type="entry name" value="NagB/RpiA_transferase-like"/>
</dbReference>
<evidence type="ECO:0000256" key="2">
    <source>
        <dbReference type="ARBA" id="ARBA00022679"/>
    </source>
</evidence>
<reference evidence="3 4" key="1">
    <citation type="journal article" date="2011" name="J. Biotechnol.">
        <title>The complete genome sequence of the dominant Sinorhizobium meliloti field isolate SM11 extends the S. meliloti pan-genome.</title>
        <authorList>
            <person name="Schneiker-Bekel S."/>
            <person name="Wibberg D."/>
            <person name="Bekel T."/>
            <person name="Blom J."/>
            <person name="Linke B."/>
            <person name="Neuweger H."/>
            <person name="Stiens M."/>
            <person name="Vorholter F.J."/>
            <person name="Weidner S."/>
            <person name="Goesmann A."/>
            <person name="Puhler A."/>
            <person name="Schluter A."/>
        </authorList>
    </citation>
    <scope>NUCLEOTIDE SEQUENCE [LARGE SCALE GENOMIC DNA]</scope>
    <source>
        <strain evidence="3 4">SM11</strain>
        <plasmid evidence="4">pSmeSM11c</plasmid>
    </source>
</reference>
<comment type="similarity">
    <text evidence="1">Belongs to the 3-oxoacid CoA-transferase subunit A family.</text>
</comment>
<accession>F7XFG3</accession>
<name>F7XFG3_SINMM</name>
<keyword evidence="3" id="KW-0614">Plasmid</keyword>
<dbReference type="Gene3D" id="3.40.1080.10">
    <property type="entry name" value="Glutaconate Coenzyme A-transferase"/>
    <property type="match status" value="1"/>
</dbReference>
<dbReference type="PROSITE" id="PS01273">
    <property type="entry name" value="COA_TRANSF_1"/>
    <property type="match status" value="1"/>
</dbReference>
<dbReference type="AlphaFoldDB" id="F7XFG3"/>
<dbReference type="HOGENOM" id="CLU_019942_2_0_5"/>
<dbReference type="InterPro" id="IPR004163">
    <property type="entry name" value="CoA_transf_BS"/>
</dbReference>
<sequence>MSIIMIICLLYDLNGDNIATTSTSRAAALAATKWMIGMKLSNKVGAIGDSIAMIGDGAVIMLGGFGVPGTPFCLIRELVRQGPRGLTIIKNDANEARMGVDWLLESGQVARLITSHVGLNRRAVRMMNEGAIEVEFVPQGILAERIRIAGAGMMGFVTDIGLGTPLEDGKTRVTVDGRAGLLETALTADFALVHAARADCFGNLSFAASARNFNPLMAMAARKTIVETESIAPLGALVPEDIHLTGIFVDHVVELSELPEVYGVVKS</sequence>
<dbReference type="PANTHER" id="PTHR13707">
    <property type="entry name" value="KETOACID-COENZYME A TRANSFERASE"/>
    <property type="match status" value="1"/>
</dbReference>
<protein>
    <submittedName>
        <fullName evidence="3">Acetate CoA-transferase, subunit A</fullName>
    </submittedName>
</protein>
<gene>
    <name evidence="3" type="ordered locus">SM11_pC1215</name>
</gene>
<evidence type="ECO:0000256" key="1">
    <source>
        <dbReference type="ARBA" id="ARBA00005612"/>
    </source>
</evidence>
<evidence type="ECO:0000313" key="3">
    <source>
        <dbReference type="EMBL" id="AEH82288.1"/>
    </source>
</evidence>
<dbReference type="SUPFAM" id="SSF100950">
    <property type="entry name" value="NagB/RpiA/CoA transferase-like"/>
    <property type="match status" value="1"/>
</dbReference>